<dbReference type="Proteomes" id="UP000027120">
    <property type="component" value="Unassembled WGS sequence"/>
</dbReference>
<name>A0A067D0I6_CITSI</name>
<dbReference type="PROSITE" id="PS51005">
    <property type="entry name" value="NAC"/>
    <property type="match status" value="1"/>
</dbReference>
<sequence length="134" mass="15493">MLPPGVVFNPTEEDRVSYLIGKVSGHTDGGGSYFIQDIQLCEHEPWELLSLAHDCCHQQMYFTHLRSRYHSEMVYREAVCGFWKNLGLSSYINDKGGKPVAVKKSLNYYKKDVKTQWLMTCTHFCTITSIRHEN</sequence>
<dbReference type="AlphaFoldDB" id="A0A067D0I6"/>
<dbReference type="SMR" id="A0A067D0I6"/>
<dbReference type="STRING" id="2711.A0A067D0I6"/>
<reference evidence="6 7" key="1">
    <citation type="submission" date="2014-04" db="EMBL/GenBank/DDBJ databases">
        <authorList>
            <consortium name="International Citrus Genome Consortium"/>
            <person name="Gmitter F."/>
            <person name="Chen C."/>
            <person name="Farmerie W."/>
            <person name="Harkins T."/>
            <person name="Desany B."/>
            <person name="Mohiuddin M."/>
            <person name="Kodira C."/>
            <person name="Borodovsky M."/>
            <person name="Lomsadze A."/>
            <person name="Burns P."/>
            <person name="Jenkins J."/>
            <person name="Prochnik S."/>
            <person name="Shu S."/>
            <person name="Chapman J."/>
            <person name="Pitluck S."/>
            <person name="Schmutz J."/>
            <person name="Rokhsar D."/>
        </authorList>
    </citation>
    <scope>NUCLEOTIDE SEQUENCE</scope>
</reference>
<keyword evidence="2" id="KW-0238">DNA-binding</keyword>
<dbReference type="EMBL" id="KK795238">
    <property type="protein sequence ID" value="KDO36248.1"/>
    <property type="molecule type" value="Genomic_DNA"/>
</dbReference>
<keyword evidence="4" id="KW-0539">Nucleus</keyword>
<dbReference type="GO" id="GO:0006355">
    <property type="term" value="P:regulation of DNA-templated transcription"/>
    <property type="evidence" value="ECO:0007669"/>
    <property type="project" value="InterPro"/>
</dbReference>
<dbReference type="GO" id="GO:0003677">
    <property type="term" value="F:DNA binding"/>
    <property type="evidence" value="ECO:0007669"/>
    <property type="project" value="UniProtKB-KW"/>
</dbReference>
<evidence type="ECO:0000259" key="5">
    <source>
        <dbReference type="PROSITE" id="PS51005"/>
    </source>
</evidence>
<dbReference type="InterPro" id="IPR036093">
    <property type="entry name" value="NAC_dom_sf"/>
</dbReference>
<evidence type="ECO:0000313" key="7">
    <source>
        <dbReference type="Proteomes" id="UP000027120"/>
    </source>
</evidence>
<organism evidence="6 7">
    <name type="scientific">Citrus sinensis</name>
    <name type="common">Sweet orange</name>
    <name type="synonym">Citrus aurantium var. sinensis</name>
    <dbReference type="NCBI Taxonomy" id="2711"/>
    <lineage>
        <taxon>Eukaryota</taxon>
        <taxon>Viridiplantae</taxon>
        <taxon>Streptophyta</taxon>
        <taxon>Embryophyta</taxon>
        <taxon>Tracheophyta</taxon>
        <taxon>Spermatophyta</taxon>
        <taxon>Magnoliopsida</taxon>
        <taxon>eudicotyledons</taxon>
        <taxon>Gunneridae</taxon>
        <taxon>Pentapetalae</taxon>
        <taxon>rosids</taxon>
        <taxon>malvids</taxon>
        <taxon>Sapindales</taxon>
        <taxon>Rutaceae</taxon>
        <taxon>Aurantioideae</taxon>
        <taxon>Citrus</taxon>
    </lineage>
</organism>
<gene>
    <name evidence="6" type="ORF">CISIN_1g038974mg</name>
</gene>
<protein>
    <recommendedName>
        <fullName evidence="5">NAC domain-containing protein</fullName>
    </recommendedName>
</protein>
<keyword evidence="1" id="KW-0805">Transcription regulation</keyword>
<keyword evidence="7" id="KW-1185">Reference proteome</keyword>
<keyword evidence="3" id="KW-0804">Transcription</keyword>
<evidence type="ECO:0000256" key="1">
    <source>
        <dbReference type="ARBA" id="ARBA00023015"/>
    </source>
</evidence>
<accession>A0A067D0I6</accession>
<proteinExistence type="predicted"/>
<feature type="domain" description="NAC" evidence="5">
    <location>
        <begin position="2"/>
        <end position="134"/>
    </location>
</feature>
<dbReference type="PANTHER" id="PTHR31719">
    <property type="entry name" value="NAC TRANSCRIPTION FACTOR 56"/>
    <property type="match status" value="1"/>
</dbReference>
<dbReference type="PANTHER" id="PTHR31719:SF105">
    <property type="entry name" value="NAC DOMAIN-CONTAINING PROTEIN"/>
    <property type="match status" value="1"/>
</dbReference>
<dbReference type="Pfam" id="PF02365">
    <property type="entry name" value="NAM"/>
    <property type="match status" value="1"/>
</dbReference>
<evidence type="ECO:0000313" key="6">
    <source>
        <dbReference type="EMBL" id="KDO36248.1"/>
    </source>
</evidence>
<dbReference type="SUPFAM" id="SSF101941">
    <property type="entry name" value="NAC domain"/>
    <property type="match status" value="1"/>
</dbReference>
<evidence type="ECO:0000256" key="3">
    <source>
        <dbReference type="ARBA" id="ARBA00023163"/>
    </source>
</evidence>
<dbReference type="InterPro" id="IPR003441">
    <property type="entry name" value="NAC-dom"/>
</dbReference>
<evidence type="ECO:0000256" key="2">
    <source>
        <dbReference type="ARBA" id="ARBA00023125"/>
    </source>
</evidence>
<dbReference type="Gene3D" id="2.170.150.80">
    <property type="entry name" value="NAC domain"/>
    <property type="match status" value="1"/>
</dbReference>
<evidence type="ECO:0000256" key="4">
    <source>
        <dbReference type="ARBA" id="ARBA00023242"/>
    </source>
</evidence>